<accession>A0AAN7B8C8</accession>
<sequence length="768" mass="84592">MTDKTRDQRATKRSLAQSTEAPPLKRHQSSDAGGLAQQPQPQLLRQPEAQAQLPQQVLQPVIQPSGPSQPTHVQIQSAESVAQEETSSAFSPILLPEPAVLPNWGAEPSETPTFSPLLLPTFVDCQETDQYRAVWEFVVLYRLLRGSELCLSCQNTILDLISHDIRGSSVHSLGQLGNSLPPAFNRHYLDFLIDPVPDQASSSSGTPEIPPALDTTPPQPPTSASQLPDVAELTLEGPSSLRLRQLSPQSETQTQSPAGPSRTDTDPDPTSASDTCRIITSTRMFLHFPYFRSIISVIEAQGKIWITTRPGDFRATLHGRWMLALPEELKLKLWFACQGRYTLMDLASGRPFSEPATSSWTDTDNIGDRMAYMTMMRRYLLFVAVGGVGFHQAQHAEAERCSCPGKGWSEEAKIVSTAAVLAEKDGSAPPAGDQDPSAEVVLNRQLNCFVTGRSQSELLSVPEKLSSPPKTAYLAPEIISILECSMSGRTLLELSDVDWMSIAFSDPILKQTFAHLSRTGHQILHHTLRELYQELAGAYQTAEPLPPISDGPVENPYPASKSLEDYPDWDPLNRPYSRSGVKPTEHTFEACRMYVGLQMSVDSWRDRADMMLLSPSIPLSPWGLLPMDLDPPTFTSPSSLTLSPTDTAQSTTESVFTTLDLGPGAGVGLGLGINLGTETGTSTSPEPGHDQALEQLRREQKKERRDRRRKGKIFTRSILTNQPWEWPSRSSWEGQGQEYLLAPATEMRDAIAFLAGGTMEWLRITNYS</sequence>
<proteinExistence type="predicted"/>
<gene>
    <name evidence="2" type="ORF">QBC37DRAFT_399463</name>
</gene>
<keyword evidence="3" id="KW-1185">Reference proteome</keyword>
<feature type="region of interest" description="Disordered" evidence="1">
    <location>
        <begin position="242"/>
        <end position="274"/>
    </location>
</feature>
<feature type="compositionally biased region" description="Polar residues" evidence="1">
    <location>
        <begin position="65"/>
        <end position="81"/>
    </location>
</feature>
<feature type="region of interest" description="Disordered" evidence="1">
    <location>
        <begin position="1"/>
        <end position="81"/>
    </location>
</feature>
<feature type="compositionally biased region" description="Low complexity" evidence="1">
    <location>
        <begin position="35"/>
        <end position="64"/>
    </location>
</feature>
<feature type="region of interest" description="Disordered" evidence="1">
    <location>
        <begin position="198"/>
        <end position="227"/>
    </location>
</feature>
<dbReference type="Proteomes" id="UP001301769">
    <property type="component" value="Unassembled WGS sequence"/>
</dbReference>
<reference evidence="2" key="2">
    <citation type="submission" date="2023-05" db="EMBL/GenBank/DDBJ databases">
        <authorList>
            <consortium name="Lawrence Berkeley National Laboratory"/>
            <person name="Steindorff A."/>
            <person name="Hensen N."/>
            <person name="Bonometti L."/>
            <person name="Westerberg I."/>
            <person name="Brannstrom I.O."/>
            <person name="Guillou S."/>
            <person name="Cros-Aarteil S."/>
            <person name="Calhoun S."/>
            <person name="Haridas S."/>
            <person name="Kuo A."/>
            <person name="Mondo S."/>
            <person name="Pangilinan J."/>
            <person name="Riley R."/>
            <person name="Labutti K."/>
            <person name="Andreopoulos B."/>
            <person name="Lipzen A."/>
            <person name="Chen C."/>
            <person name="Yanf M."/>
            <person name="Daum C."/>
            <person name="Ng V."/>
            <person name="Clum A."/>
            <person name="Ohm R."/>
            <person name="Martin F."/>
            <person name="Silar P."/>
            <person name="Natvig D."/>
            <person name="Lalanne C."/>
            <person name="Gautier V."/>
            <person name="Ament-Velasquez S.L."/>
            <person name="Kruys A."/>
            <person name="Hutchinson M.I."/>
            <person name="Powell A.J."/>
            <person name="Barry K."/>
            <person name="Miller A.N."/>
            <person name="Grigoriev I.V."/>
            <person name="Debuchy R."/>
            <person name="Gladieux P."/>
            <person name="Thoren M.H."/>
            <person name="Johannesson H."/>
        </authorList>
    </citation>
    <scope>NUCLEOTIDE SEQUENCE</scope>
    <source>
        <strain evidence="2">PSN293</strain>
    </source>
</reference>
<reference evidence="2" key="1">
    <citation type="journal article" date="2023" name="Mol. Phylogenet. Evol.">
        <title>Genome-scale phylogeny and comparative genomics of the fungal order Sordariales.</title>
        <authorList>
            <person name="Hensen N."/>
            <person name="Bonometti L."/>
            <person name="Westerberg I."/>
            <person name="Brannstrom I.O."/>
            <person name="Guillou S."/>
            <person name="Cros-Aarteil S."/>
            <person name="Calhoun S."/>
            <person name="Haridas S."/>
            <person name="Kuo A."/>
            <person name="Mondo S."/>
            <person name="Pangilinan J."/>
            <person name="Riley R."/>
            <person name="LaButti K."/>
            <person name="Andreopoulos B."/>
            <person name="Lipzen A."/>
            <person name="Chen C."/>
            <person name="Yan M."/>
            <person name="Daum C."/>
            <person name="Ng V."/>
            <person name="Clum A."/>
            <person name="Steindorff A."/>
            <person name="Ohm R.A."/>
            <person name="Martin F."/>
            <person name="Silar P."/>
            <person name="Natvig D.O."/>
            <person name="Lalanne C."/>
            <person name="Gautier V."/>
            <person name="Ament-Velasquez S.L."/>
            <person name="Kruys A."/>
            <person name="Hutchinson M.I."/>
            <person name="Powell A.J."/>
            <person name="Barry K."/>
            <person name="Miller A.N."/>
            <person name="Grigoriev I.V."/>
            <person name="Debuchy R."/>
            <person name="Gladieux P."/>
            <person name="Hiltunen Thoren M."/>
            <person name="Johannesson H."/>
        </authorList>
    </citation>
    <scope>NUCLEOTIDE SEQUENCE</scope>
    <source>
        <strain evidence="2">PSN293</strain>
    </source>
</reference>
<organism evidence="2 3">
    <name type="scientific">Rhypophila decipiens</name>
    <dbReference type="NCBI Taxonomy" id="261697"/>
    <lineage>
        <taxon>Eukaryota</taxon>
        <taxon>Fungi</taxon>
        <taxon>Dikarya</taxon>
        <taxon>Ascomycota</taxon>
        <taxon>Pezizomycotina</taxon>
        <taxon>Sordariomycetes</taxon>
        <taxon>Sordariomycetidae</taxon>
        <taxon>Sordariales</taxon>
        <taxon>Naviculisporaceae</taxon>
        <taxon>Rhypophila</taxon>
    </lineage>
</organism>
<dbReference type="EMBL" id="MU858091">
    <property type="protein sequence ID" value="KAK4214598.1"/>
    <property type="molecule type" value="Genomic_DNA"/>
</dbReference>
<name>A0AAN7B8C8_9PEZI</name>
<feature type="region of interest" description="Disordered" evidence="1">
    <location>
        <begin position="673"/>
        <end position="692"/>
    </location>
</feature>
<feature type="region of interest" description="Disordered" evidence="1">
    <location>
        <begin position="543"/>
        <end position="568"/>
    </location>
</feature>
<evidence type="ECO:0000313" key="3">
    <source>
        <dbReference type="Proteomes" id="UP001301769"/>
    </source>
</evidence>
<evidence type="ECO:0000313" key="2">
    <source>
        <dbReference type="EMBL" id="KAK4214598.1"/>
    </source>
</evidence>
<dbReference type="AlphaFoldDB" id="A0AAN7B8C8"/>
<evidence type="ECO:0000256" key="1">
    <source>
        <dbReference type="SAM" id="MobiDB-lite"/>
    </source>
</evidence>
<protein>
    <submittedName>
        <fullName evidence="2">Uncharacterized protein</fullName>
    </submittedName>
</protein>
<feature type="compositionally biased region" description="Basic and acidic residues" evidence="1">
    <location>
        <begin position="1"/>
        <end position="10"/>
    </location>
</feature>
<comment type="caution">
    <text evidence="2">The sequence shown here is derived from an EMBL/GenBank/DDBJ whole genome shotgun (WGS) entry which is preliminary data.</text>
</comment>